<proteinExistence type="predicted"/>
<comment type="caution">
    <text evidence="3">The sequence shown here is derived from an EMBL/GenBank/DDBJ whole genome shotgun (WGS) entry which is preliminary data.</text>
</comment>
<evidence type="ECO:0000313" key="3">
    <source>
        <dbReference type="EMBL" id="CAI0433748.1"/>
    </source>
</evidence>
<organism evidence="3 4">
    <name type="scientific">Linum tenue</name>
    <dbReference type="NCBI Taxonomy" id="586396"/>
    <lineage>
        <taxon>Eukaryota</taxon>
        <taxon>Viridiplantae</taxon>
        <taxon>Streptophyta</taxon>
        <taxon>Embryophyta</taxon>
        <taxon>Tracheophyta</taxon>
        <taxon>Spermatophyta</taxon>
        <taxon>Magnoliopsida</taxon>
        <taxon>eudicotyledons</taxon>
        <taxon>Gunneridae</taxon>
        <taxon>Pentapetalae</taxon>
        <taxon>rosids</taxon>
        <taxon>fabids</taxon>
        <taxon>Malpighiales</taxon>
        <taxon>Linaceae</taxon>
        <taxon>Linum</taxon>
    </lineage>
</organism>
<keyword evidence="2" id="KW-0472">Membrane</keyword>
<feature type="region of interest" description="Disordered" evidence="1">
    <location>
        <begin position="172"/>
        <end position="285"/>
    </location>
</feature>
<dbReference type="EMBL" id="CAMGYJ010000006">
    <property type="protein sequence ID" value="CAI0433748.1"/>
    <property type="molecule type" value="Genomic_DNA"/>
</dbReference>
<reference evidence="3" key="1">
    <citation type="submission" date="2022-08" db="EMBL/GenBank/DDBJ databases">
        <authorList>
            <person name="Gutierrez-Valencia J."/>
        </authorList>
    </citation>
    <scope>NUCLEOTIDE SEQUENCE</scope>
</reference>
<feature type="transmembrane region" description="Helical" evidence="2">
    <location>
        <begin position="117"/>
        <end position="137"/>
    </location>
</feature>
<dbReference type="Proteomes" id="UP001154282">
    <property type="component" value="Unassembled WGS sequence"/>
</dbReference>
<keyword evidence="4" id="KW-1185">Reference proteome</keyword>
<gene>
    <name evidence="3" type="ORF">LITE_LOCUS24018</name>
</gene>
<dbReference type="PANTHER" id="PTHR35719:SF5">
    <property type="entry name" value="T6K12.7 PROTEIN"/>
    <property type="match status" value="1"/>
</dbReference>
<evidence type="ECO:0000256" key="2">
    <source>
        <dbReference type="SAM" id="Phobius"/>
    </source>
</evidence>
<accession>A0AAV0LHD0</accession>
<dbReference type="AlphaFoldDB" id="A0AAV0LHD0"/>
<feature type="transmembrane region" description="Helical" evidence="2">
    <location>
        <begin position="293"/>
        <end position="311"/>
    </location>
</feature>
<dbReference type="PANTHER" id="PTHR35719">
    <property type="entry name" value="OS01G0680600 PROTEIN"/>
    <property type="match status" value="1"/>
</dbReference>
<evidence type="ECO:0000256" key="1">
    <source>
        <dbReference type="SAM" id="MobiDB-lite"/>
    </source>
</evidence>
<keyword evidence="2" id="KW-1133">Transmembrane helix</keyword>
<feature type="transmembrane region" description="Helical" evidence="2">
    <location>
        <begin position="143"/>
        <end position="165"/>
    </location>
</feature>
<keyword evidence="2" id="KW-0812">Transmembrane</keyword>
<sequence>MEPYHRLLLFELHFNPPSPLLPSLAVQYPCEFKSSGILPPTTAFTNWSRRGPTRRLRYNFRDELFTDDSDDRYGGFRSGGASSTKRVWWLDDDDEDADSDFDSDSWEVDDTKNEFPLFKVMAALGWMFPAIAVSMLVGTDQNALLMALAVPLGQTVVSLVVDKLWGRSTYEKRPKTRSWTQSRKKRPFSKTASTTETRARKEQHEEEEERRSNGSGNGYQSWVAKDGDDDGAHKKRDSKGGPGFGGWDELDRVGNETPRTKTTTMRNGRKVDGQRKQGNRVRMSRRRVREKPLLLRMLVAVFPFMSSWTGFLL</sequence>
<protein>
    <recommendedName>
        <fullName evidence="5">Transmembrane protein</fullName>
    </recommendedName>
</protein>
<evidence type="ECO:0008006" key="5">
    <source>
        <dbReference type="Google" id="ProtNLM"/>
    </source>
</evidence>
<evidence type="ECO:0000313" key="4">
    <source>
        <dbReference type="Proteomes" id="UP001154282"/>
    </source>
</evidence>
<feature type="compositionally biased region" description="Basic and acidic residues" evidence="1">
    <location>
        <begin position="197"/>
        <end position="212"/>
    </location>
</feature>
<name>A0AAV0LHD0_9ROSI</name>